<dbReference type="OrthoDB" id="9811615at2"/>
<dbReference type="PANTHER" id="PTHR11527">
    <property type="entry name" value="HEAT-SHOCK PROTEIN 20 FAMILY MEMBER"/>
    <property type="match status" value="1"/>
</dbReference>
<dbReference type="InterPro" id="IPR008978">
    <property type="entry name" value="HSP20-like_chaperone"/>
</dbReference>
<keyword evidence="5" id="KW-1185">Reference proteome</keyword>
<organism evidence="4 5">
    <name type="scientific">Bellilinea caldifistulae</name>
    <dbReference type="NCBI Taxonomy" id="360411"/>
    <lineage>
        <taxon>Bacteria</taxon>
        <taxon>Bacillati</taxon>
        <taxon>Chloroflexota</taxon>
        <taxon>Anaerolineae</taxon>
        <taxon>Anaerolineales</taxon>
        <taxon>Anaerolineaceae</taxon>
        <taxon>Bellilinea</taxon>
    </lineage>
</organism>
<evidence type="ECO:0000313" key="5">
    <source>
        <dbReference type="Proteomes" id="UP000050514"/>
    </source>
</evidence>
<protein>
    <recommendedName>
        <fullName evidence="3">SHSP domain-containing protein</fullName>
    </recommendedName>
</protein>
<evidence type="ECO:0000313" key="4">
    <source>
        <dbReference type="EMBL" id="KPL78388.1"/>
    </source>
</evidence>
<dbReference type="PROSITE" id="PS01031">
    <property type="entry name" value="SHSP"/>
    <property type="match status" value="1"/>
</dbReference>
<dbReference type="EMBL" id="LGHJ01000005">
    <property type="protein sequence ID" value="KPL78388.1"/>
    <property type="molecule type" value="Genomic_DNA"/>
</dbReference>
<dbReference type="InterPro" id="IPR031107">
    <property type="entry name" value="Small_HSP"/>
</dbReference>
<dbReference type="SUPFAM" id="SSF49764">
    <property type="entry name" value="HSP20-like chaperones"/>
    <property type="match status" value="1"/>
</dbReference>
<proteinExistence type="inferred from homology"/>
<dbReference type="InterPro" id="IPR002068">
    <property type="entry name" value="A-crystallin/Hsp20_dom"/>
</dbReference>
<dbReference type="CDD" id="cd06464">
    <property type="entry name" value="ACD_sHsps-like"/>
    <property type="match status" value="1"/>
</dbReference>
<accession>A0A0P6XP47</accession>
<comment type="caution">
    <text evidence="4">The sequence shown here is derived from an EMBL/GenBank/DDBJ whole genome shotgun (WGS) entry which is preliminary data.</text>
</comment>
<evidence type="ECO:0000256" key="2">
    <source>
        <dbReference type="RuleBase" id="RU003616"/>
    </source>
</evidence>
<dbReference type="RefSeq" id="WP_061916304.1">
    <property type="nucleotide sequence ID" value="NZ_DF967971.1"/>
</dbReference>
<evidence type="ECO:0000256" key="1">
    <source>
        <dbReference type="PROSITE-ProRule" id="PRU00285"/>
    </source>
</evidence>
<dbReference type="AlphaFoldDB" id="A0A0P6XP47"/>
<sequence length="146" mass="16734">MANLTVFDPFREMATLRSMMDQVFDNMLTRQLEGWRGYEWMALDMYQTNDEVVVKAVLPGVKPEDIHISVANGVLTIRGEVKEEKVNEDAIYHIRERRSGMITRSVQLPVTVNVDKAKAEYENGILTLILPKVEEVRPKTISVKVK</sequence>
<dbReference type="Gene3D" id="2.60.40.790">
    <property type="match status" value="1"/>
</dbReference>
<comment type="similarity">
    <text evidence="1 2">Belongs to the small heat shock protein (HSP20) family.</text>
</comment>
<reference evidence="4 5" key="1">
    <citation type="submission" date="2015-07" db="EMBL/GenBank/DDBJ databases">
        <title>Draft genome of Bellilinea caldifistulae DSM 17877.</title>
        <authorList>
            <person name="Hemp J."/>
            <person name="Ward L.M."/>
            <person name="Pace L.A."/>
            <person name="Fischer W.W."/>
        </authorList>
    </citation>
    <scope>NUCLEOTIDE SEQUENCE [LARGE SCALE GENOMIC DNA]</scope>
    <source>
        <strain evidence="4 5">GOMI-1</strain>
    </source>
</reference>
<dbReference type="Pfam" id="PF00011">
    <property type="entry name" value="HSP20"/>
    <property type="match status" value="1"/>
</dbReference>
<dbReference type="STRING" id="360411.AC812_01225"/>
<dbReference type="Proteomes" id="UP000050514">
    <property type="component" value="Unassembled WGS sequence"/>
</dbReference>
<evidence type="ECO:0000259" key="3">
    <source>
        <dbReference type="PROSITE" id="PS01031"/>
    </source>
</evidence>
<gene>
    <name evidence="4" type="ORF">AC812_01225</name>
</gene>
<name>A0A0P6XP47_9CHLR</name>
<feature type="domain" description="SHSP" evidence="3">
    <location>
        <begin position="34"/>
        <end position="146"/>
    </location>
</feature>